<dbReference type="GO" id="GO:0051920">
    <property type="term" value="F:peroxiredoxin activity"/>
    <property type="evidence" value="ECO:0007669"/>
    <property type="project" value="InterPro"/>
</dbReference>
<dbReference type="InterPro" id="IPR004675">
    <property type="entry name" value="AhpD_core"/>
</dbReference>
<reference evidence="2" key="2">
    <citation type="submission" date="2021-01" db="EMBL/GenBank/DDBJ databases">
        <authorList>
            <person name="Mieszkin S."/>
            <person name="Pouder E."/>
            <person name="Alain K."/>
        </authorList>
    </citation>
    <scope>NUCLEOTIDE SEQUENCE</scope>
    <source>
        <strain evidence="2">HW T2.11</strain>
    </source>
</reference>
<dbReference type="NCBIfam" id="TIGR00778">
    <property type="entry name" value="ahpD_dom"/>
    <property type="match status" value="1"/>
</dbReference>
<dbReference type="RefSeq" id="WP_227323657.1">
    <property type="nucleotide sequence ID" value="NZ_JAESVB010000021.1"/>
</dbReference>
<accession>A0A963YXB0</accession>
<dbReference type="Pfam" id="PF02627">
    <property type="entry name" value="CMD"/>
    <property type="match status" value="1"/>
</dbReference>
<organism evidence="2 3">
    <name type="scientific">Acidisoma silvae</name>
    <dbReference type="NCBI Taxonomy" id="2802396"/>
    <lineage>
        <taxon>Bacteria</taxon>
        <taxon>Pseudomonadati</taxon>
        <taxon>Pseudomonadota</taxon>
        <taxon>Alphaproteobacteria</taxon>
        <taxon>Acetobacterales</taxon>
        <taxon>Acidocellaceae</taxon>
        <taxon>Acidisoma</taxon>
    </lineage>
</organism>
<evidence type="ECO:0000313" key="3">
    <source>
        <dbReference type="Proteomes" id="UP000708298"/>
    </source>
</evidence>
<dbReference type="InterPro" id="IPR029032">
    <property type="entry name" value="AhpD-like"/>
</dbReference>
<evidence type="ECO:0000259" key="1">
    <source>
        <dbReference type="Pfam" id="PF02627"/>
    </source>
</evidence>
<gene>
    <name evidence="2" type="ORF">ASILVAE211_22690</name>
</gene>
<dbReference type="Proteomes" id="UP000708298">
    <property type="component" value="Unassembled WGS sequence"/>
</dbReference>
<dbReference type="AlphaFoldDB" id="A0A963YXB0"/>
<keyword evidence="3" id="KW-1185">Reference proteome</keyword>
<evidence type="ECO:0000313" key="2">
    <source>
        <dbReference type="EMBL" id="MCB8878015.1"/>
    </source>
</evidence>
<dbReference type="NCBIfam" id="TIGR01926">
    <property type="entry name" value="peroxid_rel"/>
    <property type="match status" value="1"/>
</dbReference>
<dbReference type="InterPro" id="IPR003779">
    <property type="entry name" value="CMD-like"/>
</dbReference>
<reference evidence="2" key="1">
    <citation type="journal article" date="2021" name="Microorganisms">
        <title>Acidisoma silvae sp. nov. and Acidisomacellulosilytica sp. nov., Two Acidophilic Bacteria Isolated from Decaying Wood, Hydrolyzing Cellulose and Producing Poly-3-hydroxybutyrate.</title>
        <authorList>
            <person name="Mieszkin S."/>
            <person name="Pouder E."/>
            <person name="Uroz S."/>
            <person name="Simon-Colin C."/>
            <person name="Alain K."/>
        </authorList>
    </citation>
    <scope>NUCLEOTIDE SEQUENCE</scope>
    <source>
        <strain evidence="2">HW T2.11</strain>
    </source>
</reference>
<name>A0A963YXB0_9PROT</name>
<keyword evidence="2" id="KW-0575">Peroxidase</keyword>
<dbReference type="PANTHER" id="PTHR35446">
    <property type="entry name" value="SI:CH211-175M2.5"/>
    <property type="match status" value="1"/>
</dbReference>
<comment type="caution">
    <text evidence="2">The sequence shown here is derived from an EMBL/GenBank/DDBJ whole genome shotgun (WGS) entry which is preliminary data.</text>
</comment>
<dbReference type="EMBL" id="JAESVB010000021">
    <property type="protein sequence ID" value="MCB8878015.1"/>
    <property type="molecule type" value="Genomic_DNA"/>
</dbReference>
<dbReference type="Gene3D" id="1.20.1290.10">
    <property type="entry name" value="AhpD-like"/>
    <property type="match status" value="1"/>
</dbReference>
<keyword evidence="2" id="KW-0560">Oxidoreductase</keyword>
<dbReference type="InterPro" id="IPR010195">
    <property type="entry name" value="Uncharacterised_peroxidase-rel"/>
</dbReference>
<feature type="domain" description="Carboxymuconolactone decarboxylase-like" evidence="1">
    <location>
        <begin position="56"/>
        <end position="137"/>
    </location>
</feature>
<protein>
    <submittedName>
        <fullName evidence="2">Peroxidase-related enzyme</fullName>
    </submittedName>
</protein>
<dbReference type="PANTHER" id="PTHR35446:SF2">
    <property type="entry name" value="CARBOXYMUCONOLACTONE DECARBOXYLASE-LIKE DOMAIN-CONTAINING PROTEIN"/>
    <property type="match status" value="1"/>
</dbReference>
<proteinExistence type="predicted"/>
<dbReference type="SUPFAM" id="SSF69118">
    <property type="entry name" value="AhpD-like"/>
    <property type="match status" value="1"/>
</dbReference>
<sequence length="196" mass="21460">MTAIPFPNRVGAKSLARPVSRLSPPQPETLEPAARALYEANHRENWIAALSVNTKTAERFTRYFGSLFAPDDGLLPLTERELIAVAVSTTNGCGLCEIHHTNALAEALGDSEKARRVALDAHLAPLTAREHALFDLAVKVTTDPKSLDDSDFETLRGLGLSDPDILEAVEVASWFNHTNRIFISLGVVPDAKYFQR</sequence>